<evidence type="ECO:0000259" key="2">
    <source>
        <dbReference type="PROSITE" id="PS50943"/>
    </source>
</evidence>
<dbReference type="Pfam" id="PF01381">
    <property type="entry name" value="HTH_3"/>
    <property type="match status" value="1"/>
</dbReference>
<dbReference type="RefSeq" id="WP_092572765.1">
    <property type="nucleotide sequence ID" value="NZ_FOEN01000026.1"/>
</dbReference>
<dbReference type="Proteomes" id="UP000198833">
    <property type="component" value="Unassembled WGS sequence"/>
</dbReference>
<proteinExistence type="predicted"/>
<dbReference type="EMBL" id="FOEN01000026">
    <property type="protein sequence ID" value="SEQ58291.1"/>
    <property type="molecule type" value="Genomic_DNA"/>
</dbReference>
<dbReference type="SUPFAM" id="SSF47413">
    <property type="entry name" value="lambda repressor-like DNA-binding domains"/>
    <property type="match status" value="1"/>
</dbReference>
<sequence length="110" mass="12231">MNVGQRIANLRTDKNLSQAEFSKCIGVSQSTVGLWETDQRNIPTQTLVKVADFFNVSTDYLLGHKIEDKNNVDLRQVLRENSTMNFGGLELSDKDKEAITRVIGAMLGGD</sequence>
<evidence type="ECO:0000313" key="4">
    <source>
        <dbReference type="Proteomes" id="UP000198833"/>
    </source>
</evidence>
<accession>A0A1H9H7F9</accession>
<reference evidence="3 4" key="1">
    <citation type="submission" date="2016-10" db="EMBL/GenBank/DDBJ databases">
        <authorList>
            <person name="de Groot N.N."/>
        </authorList>
    </citation>
    <scope>NUCLEOTIDE SEQUENCE [LARGE SCALE GENOMIC DNA]</scope>
    <source>
        <strain evidence="3 4">DSM 15695</strain>
    </source>
</reference>
<dbReference type="Gene3D" id="1.10.260.40">
    <property type="entry name" value="lambda repressor-like DNA-binding domains"/>
    <property type="match status" value="1"/>
</dbReference>
<dbReference type="AlphaFoldDB" id="A0A1H9H7F9"/>
<protein>
    <submittedName>
        <fullName evidence="3">Transcriptional regulator, contains XRE-family HTH domain</fullName>
    </submittedName>
</protein>
<dbReference type="STRING" id="89093.SAMN04488558_1267"/>
<dbReference type="InterPro" id="IPR010982">
    <property type="entry name" value="Lambda_DNA-bd_dom_sf"/>
</dbReference>
<dbReference type="InterPro" id="IPR001387">
    <property type="entry name" value="Cro/C1-type_HTH"/>
</dbReference>
<dbReference type="SMART" id="SM00530">
    <property type="entry name" value="HTH_XRE"/>
    <property type="match status" value="1"/>
</dbReference>
<gene>
    <name evidence="3" type="ORF">SAMN04488558_1267</name>
</gene>
<keyword evidence="1" id="KW-0238">DNA-binding</keyword>
<evidence type="ECO:0000256" key="1">
    <source>
        <dbReference type="ARBA" id="ARBA00023125"/>
    </source>
</evidence>
<organism evidence="3 4">
    <name type="scientific">Ignavigranum ruoffiae</name>
    <dbReference type="NCBI Taxonomy" id="89093"/>
    <lineage>
        <taxon>Bacteria</taxon>
        <taxon>Bacillati</taxon>
        <taxon>Bacillota</taxon>
        <taxon>Bacilli</taxon>
        <taxon>Lactobacillales</taxon>
        <taxon>Aerococcaceae</taxon>
        <taxon>Ignavigranum</taxon>
    </lineage>
</organism>
<dbReference type="PANTHER" id="PTHR46558:SF11">
    <property type="entry name" value="HTH-TYPE TRANSCRIPTIONAL REGULATOR XRE"/>
    <property type="match status" value="1"/>
</dbReference>
<name>A0A1H9H7F9_9LACT</name>
<dbReference type="PROSITE" id="PS50943">
    <property type="entry name" value="HTH_CROC1"/>
    <property type="match status" value="1"/>
</dbReference>
<keyword evidence="4" id="KW-1185">Reference proteome</keyword>
<dbReference type="OrthoDB" id="9808239at2"/>
<dbReference type="CDD" id="cd00093">
    <property type="entry name" value="HTH_XRE"/>
    <property type="match status" value="1"/>
</dbReference>
<evidence type="ECO:0000313" key="3">
    <source>
        <dbReference type="EMBL" id="SEQ58291.1"/>
    </source>
</evidence>
<feature type="domain" description="HTH cro/C1-type" evidence="2">
    <location>
        <begin position="7"/>
        <end position="61"/>
    </location>
</feature>
<dbReference type="PANTHER" id="PTHR46558">
    <property type="entry name" value="TRACRIPTIONAL REGULATORY PROTEIN-RELATED-RELATED"/>
    <property type="match status" value="1"/>
</dbReference>
<dbReference type="GO" id="GO:0003677">
    <property type="term" value="F:DNA binding"/>
    <property type="evidence" value="ECO:0007669"/>
    <property type="project" value="UniProtKB-KW"/>
</dbReference>